<dbReference type="AlphaFoldDB" id="X0VH79"/>
<feature type="non-terminal residue" evidence="1">
    <location>
        <position position="46"/>
    </location>
</feature>
<organism evidence="1">
    <name type="scientific">marine sediment metagenome</name>
    <dbReference type="NCBI Taxonomy" id="412755"/>
    <lineage>
        <taxon>unclassified sequences</taxon>
        <taxon>metagenomes</taxon>
        <taxon>ecological metagenomes</taxon>
    </lineage>
</organism>
<gene>
    <name evidence="1" type="ORF">S01H1_54484</name>
</gene>
<protein>
    <submittedName>
        <fullName evidence="1">Uncharacterized protein</fullName>
    </submittedName>
</protein>
<proteinExistence type="predicted"/>
<reference evidence="1" key="1">
    <citation type="journal article" date="2014" name="Front. Microbiol.">
        <title>High frequency of phylogenetically diverse reductive dehalogenase-homologous genes in deep subseafloor sedimentary metagenomes.</title>
        <authorList>
            <person name="Kawai M."/>
            <person name="Futagami T."/>
            <person name="Toyoda A."/>
            <person name="Takaki Y."/>
            <person name="Nishi S."/>
            <person name="Hori S."/>
            <person name="Arai W."/>
            <person name="Tsubouchi T."/>
            <person name="Morono Y."/>
            <person name="Uchiyama I."/>
            <person name="Ito T."/>
            <person name="Fujiyama A."/>
            <person name="Inagaki F."/>
            <person name="Takami H."/>
        </authorList>
    </citation>
    <scope>NUCLEOTIDE SEQUENCE</scope>
    <source>
        <strain evidence="1">Expedition CK06-06</strain>
    </source>
</reference>
<dbReference type="EMBL" id="BARS01035358">
    <property type="protein sequence ID" value="GAG17635.1"/>
    <property type="molecule type" value="Genomic_DNA"/>
</dbReference>
<evidence type="ECO:0000313" key="1">
    <source>
        <dbReference type="EMBL" id="GAG17635.1"/>
    </source>
</evidence>
<accession>X0VH79</accession>
<sequence length="46" mass="5376">MRPVIANHEILFYIRAQLHTPTVDIQKAAIEEMVVLYQVRMTGYIC</sequence>
<comment type="caution">
    <text evidence="1">The sequence shown here is derived from an EMBL/GenBank/DDBJ whole genome shotgun (WGS) entry which is preliminary data.</text>
</comment>
<name>X0VH79_9ZZZZ</name>